<dbReference type="PANTHER" id="PTHR31814">
    <property type="match status" value="1"/>
</dbReference>
<evidence type="ECO:0000256" key="13">
    <source>
        <dbReference type="ARBA" id="ARBA00023221"/>
    </source>
</evidence>
<keyword evidence="9 15" id="KW-0752">Steroid biosynthesis</keyword>
<comment type="caution">
    <text evidence="17">The sequence shown here is derived from an EMBL/GenBank/DDBJ whole genome shotgun (WGS) entry which is preliminary data.</text>
</comment>
<evidence type="ECO:0000256" key="9">
    <source>
        <dbReference type="ARBA" id="ARBA00022955"/>
    </source>
</evidence>
<dbReference type="InterPro" id="IPR036554">
    <property type="entry name" value="GHMP_kinase_C_sf"/>
</dbReference>
<dbReference type="Gene3D" id="3.30.230.10">
    <property type="match status" value="1"/>
</dbReference>
<dbReference type="AlphaFoldDB" id="A0A2S4KS80"/>
<keyword evidence="6" id="KW-0547">Nucleotide-binding</keyword>
<evidence type="ECO:0000256" key="8">
    <source>
        <dbReference type="ARBA" id="ARBA00022840"/>
    </source>
</evidence>
<keyword evidence="4 15" id="KW-0444">Lipid biosynthesis</keyword>
<dbReference type="STRING" id="94208.A0A2S4KS80"/>
<gene>
    <name evidence="17" type="ORF">TPAR_06758</name>
</gene>
<dbReference type="PIRSF" id="PIRSF017288">
    <property type="entry name" value="PMK_GHMP_euk"/>
    <property type="match status" value="1"/>
</dbReference>
<protein>
    <recommendedName>
        <fullName evidence="3 15">Phosphomevalonate kinase</fullName>
        <ecNumber evidence="3 15">2.7.4.2</ecNumber>
    </recommendedName>
</protein>
<dbReference type="Pfam" id="PF00288">
    <property type="entry name" value="GHMP_kinases_N"/>
    <property type="match status" value="1"/>
</dbReference>
<evidence type="ECO:0000256" key="15">
    <source>
        <dbReference type="PIRNR" id="PIRNR017288"/>
    </source>
</evidence>
<dbReference type="InterPro" id="IPR014721">
    <property type="entry name" value="Ribsml_uS5_D2-typ_fold_subgr"/>
</dbReference>
<dbReference type="Gene3D" id="3.30.70.890">
    <property type="entry name" value="GHMP kinase, C-terminal domain"/>
    <property type="match status" value="1"/>
</dbReference>
<dbReference type="GO" id="GO:0005524">
    <property type="term" value="F:ATP binding"/>
    <property type="evidence" value="ECO:0007669"/>
    <property type="project" value="UniProtKB-UniRule"/>
</dbReference>
<dbReference type="UniPathway" id="UPA00057">
    <property type="reaction ID" value="UER00099"/>
</dbReference>
<comment type="similarity">
    <text evidence="2 15">Belongs to the GHMP kinase family. Mevalonate kinase subfamily.</text>
</comment>
<dbReference type="PANTHER" id="PTHR31814:SF2">
    <property type="entry name" value="PHOSPHOMEVALONATE KINASE"/>
    <property type="match status" value="1"/>
</dbReference>
<dbReference type="GO" id="GO:0019287">
    <property type="term" value="P:isopentenyl diphosphate biosynthetic process, mevalonate pathway"/>
    <property type="evidence" value="ECO:0007669"/>
    <property type="project" value="UniProtKB-UniRule"/>
</dbReference>
<evidence type="ECO:0000256" key="2">
    <source>
        <dbReference type="ARBA" id="ARBA00006495"/>
    </source>
</evidence>
<dbReference type="OrthoDB" id="10262935at2759"/>
<dbReference type="GO" id="GO:0006696">
    <property type="term" value="P:ergosterol biosynthetic process"/>
    <property type="evidence" value="ECO:0007669"/>
    <property type="project" value="TreeGrafter"/>
</dbReference>
<evidence type="ECO:0000256" key="10">
    <source>
        <dbReference type="ARBA" id="ARBA00023011"/>
    </source>
</evidence>
<organism evidence="17 18">
    <name type="scientific">Tolypocladium paradoxum</name>
    <dbReference type="NCBI Taxonomy" id="94208"/>
    <lineage>
        <taxon>Eukaryota</taxon>
        <taxon>Fungi</taxon>
        <taxon>Dikarya</taxon>
        <taxon>Ascomycota</taxon>
        <taxon>Pezizomycotina</taxon>
        <taxon>Sordariomycetes</taxon>
        <taxon>Hypocreomycetidae</taxon>
        <taxon>Hypocreales</taxon>
        <taxon>Ophiocordycipitaceae</taxon>
        <taxon>Tolypocladium</taxon>
    </lineage>
</organism>
<name>A0A2S4KS80_9HYPO</name>
<dbReference type="Proteomes" id="UP000237481">
    <property type="component" value="Unassembled WGS sequence"/>
</dbReference>
<keyword evidence="8" id="KW-0067">ATP-binding</keyword>
<evidence type="ECO:0000256" key="1">
    <source>
        <dbReference type="ARBA" id="ARBA00005017"/>
    </source>
</evidence>
<evidence type="ECO:0000259" key="16">
    <source>
        <dbReference type="Pfam" id="PF00288"/>
    </source>
</evidence>
<evidence type="ECO:0000313" key="17">
    <source>
        <dbReference type="EMBL" id="POR33036.1"/>
    </source>
</evidence>
<proteinExistence type="inferred from homology"/>
<evidence type="ECO:0000256" key="7">
    <source>
        <dbReference type="ARBA" id="ARBA00022777"/>
    </source>
</evidence>
<keyword evidence="7 15" id="KW-0418">Kinase</keyword>
<feature type="domain" description="GHMP kinase N-terminal" evidence="16">
    <location>
        <begin position="239"/>
        <end position="305"/>
    </location>
</feature>
<evidence type="ECO:0000256" key="14">
    <source>
        <dbReference type="ARBA" id="ARBA00029326"/>
    </source>
</evidence>
<dbReference type="InterPro" id="IPR035102">
    <property type="entry name" value="Phosphomevalonate_kinase"/>
</dbReference>
<keyword evidence="18" id="KW-1185">Reference proteome</keyword>
<evidence type="ECO:0000256" key="3">
    <source>
        <dbReference type="ARBA" id="ARBA00012958"/>
    </source>
</evidence>
<dbReference type="SUPFAM" id="SSF55060">
    <property type="entry name" value="GHMP Kinase, C-terminal domain"/>
    <property type="match status" value="1"/>
</dbReference>
<evidence type="ECO:0000256" key="12">
    <source>
        <dbReference type="ARBA" id="ARBA00023166"/>
    </source>
</evidence>
<sequence>MHCTPHSAGSVMICIHKSPNIDLNRTLTRAAPLQGSPKLTAASIFALSSLWRSLTPFGCLVTPRPRLCADLQQQHRGTMPDRRPTVAVSAPGKVLLAGGYLVLDRQYTGLVFGLSARINVVTAEIRTSQGVQLNEIVVDSPQFLDAQWRYGYHLAPEGGGIKVTQLQVGSRISSNSFVETTLSYVLTYMDRLAAESSKHKISSARVIILADNDYYSQSTASASQTGRFAKFSVPLSGANKTGLGSSAALVTSLTASLLSHYLPNDVFDMSTREGRRTLHNLAQAAHCAAQGKVGSGFDVAAAVYGSCLYRRFSPEILGQIPEPGAPGFSARLAAVVDGGPEWDVEVLTQGLSMPQGLALRMCDVDCGSQTVGMVKKVLSWRGRDGRKSKQLWDDLQLRNDELAAALREGNAGELPRAVKAVRERIRDMGKLSGVPIEPEAQTELLDAVSTVEGVYGGVVPGAGGFDALAILMEDDGETEQRVEARLTQWSREKDSKVRLLDVKGEMEGVRREELDVYSGWL</sequence>
<keyword evidence="11 15" id="KW-0443">Lipid metabolism</keyword>
<evidence type="ECO:0000313" key="18">
    <source>
        <dbReference type="Proteomes" id="UP000237481"/>
    </source>
</evidence>
<dbReference type="EMBL" id="PKSG01000753">
    <property type="protein sequence ID" value="POR33036.1"/>
    <property type="molecule type" value="Genomic_DNA"/>
</dbReference>
<keyword evidence="5 15" id="KW-0808">Transferase</keyword>
<dbReference type="GO" id="GO:0010142">
    <property type="term" value="P:farnesyl diphosphate biosynthetic process, mevalonate pathway"/>
    <property type="evidence" value="ECO:0007669"/>
    <property type="project" value="TreeGrafter"/>
</dbReference>
<evidence type="ECO:0000256" key="11">
    <source>
        <dbReference type="ARBA" id="ARBA00023098"/>
    </source>
</evidence>
<dbReference type="SUPFAM" id="SSF54211">
    <property type="entry name" value="Ribosomal protein S5 domain 2-like"/>
    <property type="match status" value="1"/>
</dbReference>
<dbReference type="InterPro" id="IPR020568">
    <property type="entry name" value="Ribosomal_Su5_D2-typ_SF"/>
</dbReference>
<dbReference type="GO" id="GO:0004631">
    <property type="term" value="F:phosphomevalonate kinase activity"/>
    <property type="evidence" value="ECO:0007669"/>
    <property type="project" value="UniProtKB-UniRule"/>
</dbReference>
<comment type="catalytic activity">
    <reaction evidence="14">
        <text>(R)-5-phosphomevalonate + ATP = (R)-5-diphosphomevalonate + ADP</text>
        <dbReference type="Rhea" id="RHEA:16341"/>
        <dbReference type="ChEBI" id="CHEBI:30616"/>
        <dbReference type="ChEBI" id="CHEBI:57557"/>
        <dbReference type="ChEBI" id="CHEBI:58146"/>
        <dbReference type="ChEBI" id="CHEBI:456216"/>
        <dbReference type="EC" id="2.7.4.2"/>
    </reaction>
    <physiologicalReaction direction="left-to-right" evidence="14">
        <dbReference type="Rhea" id="RHEA:16342"/>
    </physiologicalReaction>
</comment>
<keyword evidence="12" id="KW-1207">Sterol metabolism</keyword>
<dbReference type="GO" id="GO:0005777">
    <property type="term" value="C:peroxisome"/>
    <property type="evidence" value="ECO:0007669"/>
    <property type="project" value="TreeGrafter"/>
</dbReference>
<evidence type="ECO:0000256" key="4">
    <source>
        <dbReference type="ARBA" id="ARBA00022516"/>
    </source>
</evidence>
<keyword evidence="13 15" id="KW-0753">Steroid metabolism</keyword>
<evidence type="ECO:0000256" key="6">
    <source>
        <dbReference type="ARBA" id="ARBA00022741"/>
    </source>
</evidence>
<keyword evidence="10" id="KW-0756">Sterol biosynthesis</keyword>
<dbReference type="EC" id="2.7.4.2" evidence="3 15"/>
<dbReference type="InterPro" id="IPR016005">
    <property type="entry name" value="Erg8"/>
</dbReference>
<reference evidence="17 18" key="1">
    <citation type="submission" date="2018-01" db="EMBL/GenBank/DDBJ databases">
        <title>Harnessing the power of phylogenomics to disentangle the directionality and signatures of interkingdom host jumping in the parasitic fungal genus Tolypocladium.</title>
        <authorList>
            <person name="Quandt C.A."/>
            <person name="Patterson W."/>
            <person name="Spatafora J.W."/>
        </authorList>
    </citation>
    <scope>NUCLEOTIDE SEQUENCE [LARGE SCALE GENOMIC DNA]</scope>
    <source>
        <strain evidence="17 18">NRBC 100945</strain>
    </source>
</reference>
<accession>A0A2S4KS80</accession>
<dbReference type="InterPro" id="IPR006204">
    <property type="entry name" value="GHMP_kinase_N_dom"/>
</dbReference>
<comment type="pathway">
    <text evidence="1 15">Isoprenoid biosynthesis; isopentenyl diphosphate biosynthesis via mevalonate pathway; isopentenyl diphosphate from (R)-mevalonate: step 2/3.</text>
</comment>
<evidence type="ECO:0000256" key="5">
    <source>
        <dbReference type="ARBA" id="ARBA00022679"/>
    </source>
</evidence>